<dbReference type="OrthoDB" id="3647246at2759"/>
<protein>
    <recommendedName>
        <fullName evidence="2">DUF7102 domain-containing protein</fullName>
    </recommendedName>
</protein>
<dbReference type="RefSeq" id="XP_040800843.1">
    <property type="nucleotide sequence ID" value="XM_040950158.1"/>
</dbReference>
<gene>
    <name evidence="3" type="ORF">BO72DRAFT_528159</name>
</gene>
<evidence type="ECO:0000313" key="3">
    <source>
        <dbReference type="EMBL" id="RAK76833.1"/>
    </source>
</evidence>
<feature type="region of interest" description="Disordered" evidence="1">
    <location>
        <begin position="210"/>
        <end position="303"/>
    </location>
</feature>
<name>A0A8G1VYU6_9EURO</name>
<sequence length="763" mass="84331">MAHSINSAVLEYARFHGIASSYTDVDPLEHVQESCVAIPDLLSNSLSQFRDHLDKVHTSLEQSLHHEKLDLKKESALFLASALRKIEPTDIKSHWEIILPSWDRYDKLKVETPIFTNDEEKGLPVGARPVCYGLDDFHLSPLEDEISDRDVVLARGLVHGIDTSGENIREEKLDCSKGALRLIQEARKSFDLRFENLEDLMRTDLDLKKAASRSRSNSPDLLPVNDDQFSDGEESLPPANESHFSFSMPAENDDGASEDPWNVDARVNDSTHNLLDRTPNVRKESDQPHLHHSHTSPPIEDDIDLSDCVVTQHKSLQDRELSSYASQLSTSDATSIHGISQVTYTEITDNIATSDCLPYKEELYAINTPSNSDVIAQELRVQPQNTRTDCKHMRQGQSNSLGLGSTTKEQCMSTAVKGAIALTNSPVCARERSDYMRIEVTTMPENLSERYEIHSDYIPIRDVETPSGHTSLRKSSCVPQKRKSSNGGTPSKTRSPMGRHNKLSSGKKSRETLPLVASSNLGSLVSFMQVRGLNTKKSVTQIPNIGSPALKAKVGERAPVTRLPEEKASIYLDLAQQVPLAPQNLSGGLRLTLSTRLLRSHPEVVRHLEASDLVNSIDYIDPEEDTSATASSAGHSFQHADITIAATTALMLTNTQATTQLFLPGHRSNIPDSSGNINSPLRERVFLLAKTYKIVYVLICHINPAYKSTGDLLLHKNILKSVTSFIAFCDSLSGFSNVQPLLIPACPDTIVRWISAIAGKCQT</sequence>
<dbReference type="Pfam" id="PF23394">
    <property type="entry name" value="DUF7102"/>
    <property type="match status" value="1"/>
</dbReference>
<dbReference type="Proteomes" id="UP000249789">
    <property type="component" value="Unassembled WGS sequence"/>
</dbReference>
<dbReference type="GeneID" id="63867493"/>
<keyword evidence="4" id="KW-1185">Reference proteome</keyword>
<feature type="compositionally biased region" description="Basic residues" evidence="1">
    <location>
        <begin position="497"/>
        <end position="507"/>
    </location>
</feature>
<feature type="domain" description="DUF7102" evidence="2">
    <location>
        <begin position="591"/>
        <end position="760"/>
    </location>
</feature>
<feature type="compositionally biased region" description="Basic and acidic residues" evidence="1">
    <location>
        <begin position="279"/>
        <end position="289"/>
    </location>
</feature>
<evidence type="ECO:0000256" key="1">
    <source>
        <dbReference type="SAM" id="MobiDB-lite"/>
    </source>
</evidence>
<evidence type="ECO:0000313" key="4">
    <source>
        <dbReference type="Proteomes" id="UP000249789"/>
    </source>
</evidence>
<dbReference type="AlphaFoldDB" id="A0A8G1VYU6"/>
<feature type="compositionally biased region" description="Polar residues" evidence="1">
    <location>
        <begin position="485"/>
        <end position="494"/>
    </location>
</feature>
<reference evidence="3 4" key="1">
    <citation type="submission" date="2018-02" db="EMBL/GenBank/DDBJ databases">
        <title>The genomes of Aspergillus section Nigri reveals drivers in fungal speciation.</title>
        <authorList>
            <consortium name="DOE Joint Genome Institute"/>
            <person name="Vesth T.C."/>
            <person name="Nybo J."/>
            <person name="Theobald S."/>
            <person name="Brandl J."/>
            <person name="Frisvad J.C."/>
            <person name="Nielsen K.F."/>
            <person name="Lyhne E.K."/>
            <person name="Kogle M.E."/>
            <person name="Kuo A."/>
            <person name="Riley R."/>
            <person name="Clum A."/>
            <person name="Nolan M."/>
            <person name="Lipzen A."/>
            <person name="Salamov A."/>
            <person name="Henrissat B."/>
            <person name="Wiebenga A."/>
            <person name="De vries R.P."/>
            <person name="Grigoriev I.V."/>
            <person name="Mortensen U.H."/>
            <person name="Andersen M.R."/>
            <person name="Baker S.E."/>
        </authorList>
    </citation>
    <scope>NUCLEOTIDE SEQUENCE [LARGE SCALE GENOMIC DNA]</scope>
    <source>
        <strain evidence="3 4">CBS 313.89</strain>
    </source>
</reference>
<feature type="region of interest" description="Disordered" evidence="1">
    <location>
        <begin position="462"/>
        <end position="514"/>
    </location>
</feature>
<proteinExistence type="predicted"/>
<feature type="compositionally biased region" description="Polar residues" evidence="1">
    <location>
        <begin position="467"/>
        <end position="478"/>
    </location>
</feature>
<accession>A0A8G1VYU6</accession>
<evidence type="ECO:0000259" key="2">
    <source>
        <dbReference type="Pfam" id="PF23394"/>
    </source>
</evidence>
<dbReference type="InterPro" id="IPR055528">
    <property type="entry name" value="DUF7102"/>
</dbReference>
<dbReference type="VEuPathDB" id="FungiDB:BO72DRAFT_528159"/>
<dbReference type="EMBL" id="KZ824646">
    <property type="protein sequence ID" value="RAK76833.1"/>
    <property type="molecule type" value="Genomic_DNA"/>
</dbReference>
<organism evidence="3 4">
    <name type="scientific">Aspergillus fijiensis CBS 313.89</name>
    <dbReference type="NCBI Taxonomy" id="1448319"/>
    <lineage>
        <taxon>Eukaryota</taxon>
        <taxon>Fungi</taxon>
        <taxon>Dikarya</taxon>
        <taxon>Ascomycota</taxon>
        <taxon>Pezizomycotina</taxon>
        <taxon>Eurotiomycetes</taxon>
        <taxon>Eurotiomycetidae</taxon>
        <taxon>Eurotiales</taxon>
        <taxon>Aspergillaceae</taxon>
        <taxon>Aspergillus</taxon>
    </lineage>
</organism>